<protein>
    <submittedName>
        <fullName evidence="2">Methyltransferase domain-containing protein</fullName>
    </submittedName>
</protein>
<reference evidence="2" key="2">
    <citation type="submission" date="2020-10" db="EMBL/GenBank/DDBJ databases">
        <title>Comparative genomics of the Acetobacterium genus.</title>
        <authorList>
            <person name="Marshall C."/>
            <person name="May H."/>
            <person name="Norman S."/>
        </authorList>
    </citation>
    <scope>NUCLEOTIDE SEQUENCE</scope>
    <source>
        <strain evidence="2">DER-2019</strain>
    </source>
</reference>
<accession>A0A923HXQ1</accession>
<proteinExistence type="predicted"/>
<dbReference type="EMBL" id="WJBD01000014">
    <property type="protein sequence ID" value="MBC3889062.1"/>
    <property type="molecule type" value="Genomic_DNA"/>
</dbReference>
<dbReference type="RefSeq" id="WP_148568321.1">
    <property type="nucleotide sequence ID" value="NZ_RXYA01000016.1"/>
</dbReference>
<dbReference type="PANTHER" id="PTHR43591:SF24">
    <property type="entry name" value="2-METHOXY-6-POLYPRENYL-1,4-BENZOQUINOL METHYLASE, MITOCHONDRIAL"/>
    <property type="match status" value="1"/>
</dbReference>
<gene>
    <name evidence="2" type="ORF">GH810_12125</name>
</gene>
<name>A0A923HXQ1_9FIRM</name>
<dbReference type="Proteomes" id="UP000616595">
    <property type="component" value="Unassembled WGS sequence"/>
</dbReference>
<comment type="caution">
    <text evidence="2">The sequence shown here is derived from an EMBL/GenBank/DDBJ whole genome shotgun (WGS) entry which is preliminary data.</text>
</comment>
<keyword evidence="2" id="KW-0808">Transferase</keyword>
<dbReference type="GO" id="GO:0032259">
    <property type="term" value="P:methylation"/>
    <property type="evidence" value="ECO:0007669"/>
    <property type="project" value="UniProtKB-KW"/>
</dbReference>
<organism evidence="2 3">
    <name type="scientific">Acetobacterium paludosum</name>
    <dbReference type="NCBI Taxonomy" id="52693"/>
    <lineage>
        <taxon>Bacteria</taxon>
        <taxon>Bacillati</taxon>
        <taxon>Bacillota</taxon>
        <taxon>Clostridia</taxon>
        <taxon>Eubacteriales</taxon>
        <taxon>Eubacteriaceae</taxon>
        <taxon>Acetobacterium</taxon>
    </lineage>
</organism>
<dbReference type="GO" id="GO:0008757">
    <property type="term" value="F:S-adenosylmethionine-dependent methyltransferase activity"/>
    <property type="evidence" value="ECO:0007669"/>
    <property type="project" value="InterPro"/>
</dbReference>
<dbReference type="InterPro" id="IPR013216">
    <property type="entry name" value="Methyltransf_11"/>
</dbReference>
<keyword evidence="3" id="KW-1185">Reference proteome</keyword>
<dbReference type="Gene3D" id="3.40.50.150">
    <property type="entry name" value="Vaccinia Virus protein VP39"/>
    <property type="match status" value="1"/>
</dbReference>
<dbReference type="PANTHER" id="PTHR43591">
    <property type="entry name" value="METHYLTRANSFERASE"/>
    <property type="match status" value="1"/>
</dbReference>
<dbReference type="CDD" id="cd02440">
    <property type="entry name" value="AdoMet_MTases"/>
    <property type="match status" value="1"/>
</dbReference>
<evidence type="ECO:0000313" key="3">
    <source>
        <dbReference type="Proteomes" id="UP000616595"/>
    </source>
</evidence>
<dbReference type="SUPFAM" id="SSF53335">
    <property type="entry name" value="S-adenosyl-L-methionine-dependent methyltransferases"/>
    <property type="match status" value="1"/>
</dbReference>
<keyword evidence="2" id="KW-0489">Methyltransferase</keyword>
<dbReference type="OrthoDB" id="5522265at2"/>
<evidence type="ECO:0000313" key="2">
    <source>
        <dbReference type="EMBL" id="MBC3889062.1"/>
    </source>
</evidence>
<dbReference type="InterPro" id="IPR029063">
    <property type="entry name" value="SAM-dependent_MTases_sf"/>
</dbReference>
<dbReference type="Pfam" id="PF08241">
    <property type="entry name" value="Methyltransf_11"/>
    <property type="match status" value="1"/>
</dbReference>
<reference evidence="2" key="1">
    <citation type="submission" date="2019-10" db="EMBL/GenBank/DDBJ databases">
        <authorList>
            <person name="Ross D.E."/>
            <person name="Gulliver D."/>
        </authorList>
    </citation>
    <scope>NUCLEOTIDE SEQUENCE</scope>
    <source>
        <strain evidence="2">DER-2019</strain>
    </source>
</reference>
<feature type="domain" description="Methyltransferase type 11" evidence="1">
    <location>
        <begin position="56"/>
        <end position="150"/>
    </location>
</feature>
<sequence length="248" mass="28546">MELRNAEKLEDIRSYWNLRAPSFSKGNVEELNSESKKEWIQTITSFAPVPEYKKVLDIGCGPGFFSIMLAQAGYQVTAVDYTDNMLEEARKNAGNFGVEIEFLQMDAQNLTFDDGTFDFVISRNVTWNLEQPVKAYSEWLRVLRPNGRLLNNDGNYYYHYTDDFYNKAYSEKHQGHSHKVIDGVDTGVIDNIARELPLSKEMRPQWDCSILLGMGITDLSVKISSKEKAKVSDEEREIINKFQLFLVK</sequence>
<dbReference type="AlphaFoldDB" id="A0A923HXQ1"/>
<evidence type="ECO:0000259" key="1">
    <source>
        <dbReference type="Pfam" id="PF08241"/>
    </source>
</evidence>